<feature type="domain" description="Endonuclease/exonuclease/phosphatase" evidence="2">
    <location>
        <begin position="44"/>
        <end position="306"/>
    </location>
</feature>
<feature type="region of interest" description="Disordered" evidence="1">
    <location>
        <begin position="1"/>
        <end position="36"/>
    </location>
</feature>
<dbReference type="Gene3D" id="3.60.10.10">
    <property type="entry name" value="Endonuclease/exonuclease/phosphatase"/>
    <property type="match status" value="1"/>
</dbReference>
<name>A0A1H6DZE7_9ACTN</name>
<dbReference type="Pfam" id="PF03372">
    <property type="entry name" value="Exo_endo_phos"/>
    <property type="match status" value="1"/>
</dbReference>
<sequence>MVSGGSGETGESGADDGVAASSAGGADGDATAGTARDSGALSVMTWNLWWRFGGWRERREAILRTLEAERPDILGLQEVWADNGPGGENLARWLAERLDMHWTWSPAVVQDRWHSRNGGDTTVDVGVAVLSRHPILETAERRLPTLPGHRDDGKTALHALLDVPGGPLPFFTTHLNSGIAESAVRCAQVRELAAFVAEHAHGPYPPVVTGDFNAESDFDEVRLICGYKTAPAVPGLVLLDAWRFADPALPQGTWDIAHEEAVNFGMRPSCIDYILVGLPGPDSRGWIRTARRSGDRRVAGVWPSDHAAVRAELALPDPALKLSGA</sequence>
<keyword evidence="3" id="KW-0255">Endonuclease</keyword>
<accession>A0A1H6DZE7</accession>
<dbReference type="GO" id="GO:0016020">
    <property type="term" value="C:membrane"/>
    <property type="evidence" value="ECO:0007669"/>
    <property type="project" value="GOC"/>
</dbReference>
<keyword evidence="4" id="KW-1185">Reference proteome</keyword>
<dbReference type="InterPro" id="IPR036691">
    <property type="entry name" value="Endo/exonu/phosph_ase_sf"/>
</dbReference>
<keyword evidence="3" id="KW-0269">Exonuclease</keyword>
<protein>
    <submittedName>
        <fullName evidence="3">Metal-dependent hydrolase, endonuclease/exonuclease/phosphatase family</fullName>
    </submittedName>
</protein>
<keyword evidence="3" id="KW-0378">Hydrolase</keyword>
<reference evidence="3 4" key="1">
    <citation type="submission" date="2016-10" db="EMBL/GenBank/DDBJ databases">
        <authorList>
            <person name="de Groot N.N."/>
        </authorList>
    </citation>
    <scope>NUCLEOTIDE SEQUENCE [LARGE SCALE GENOMIC DNA]</scope>
    <source>
        <strain evidence="3 4">CGMCC 4.2023</strain>
    </source>
</reference>
<proteinExistence type="predicted"/>
<gene>
    <name evidence="3" type="ORF">SAMN05216223_121109</name>
</gene>
<dbReference type="RefSeq" id="WP_322973716.1">
    <property type="nucleotide sequence ID" value="NZ_FNVU01000021.1"/>
</dbReference>
<dbReference type="GO" id="GO:0006506">
    <property type="term" value="P:GPI anchor biosynthetic process"/>
    <property type="evidence" value="ECO:0007669"/>
    <property type="project" value="TreeGrafter"/>
</dbReference>
<dbReference type="AlphaFoldDB" id="A0A1H6DZE7"/>
<dbReference type="InterPro" id="IPR051916">
    <property type="entry name" value="GPI-anchor_lipid_remodeler"/>
</dbReference>
<evidence type="ECO:0000313" key="3">
    <source>
        <dbReference type="EMBL" id="SEG90203.1"/>
    </source>
</evidence>
<feature type="compositionally biased region" description="Gly residues" evidence="1">
    <location>
        <begin position="1"/>
        <end position="10"/>
    </location>
</feature>
<dbReference type="EMBL" id="FNVU01000021">
    <property type="protein sequence ID" value="SEG90203.1"/>
    <property type="molecule type" value="Genomic_DNA"/>
</dbReference>
<dbReference type="PANTHER" id="PTHR14859">
    <property type="entry name" value="CALCOFLUOR WHITE HYPERSENSITIVE PROTEIN PRECURSOR"/>
    <property type="match status" value="1"/>
</dbReference>
<dbReference type="GO" id="GO:0004527">
    <property type="term" value="F:exonuclease activity"/>
    <property type="evidence" value="ECO:0007669"/>
    <property type="project" value="UniProtKB-KW"/>
</dbReference>
<dbReference type="GO" id="GO:0004519">
    <property type="term" value="F:endonuclease activity"/>
    <property type="evidence" value="ECO:0007669"/>
    <property type="project" value="UniProtKB-KW"/>
</dbReference>
<dbReference type="InterPro" id="IPR005135">
    <property type="entry name" value="Endo/exonuclease/phosphatase"/>
</dbReference>
<organism evidence="3 4">
    <name type="scientific">Actinacidiphila yanglinensis</name>
    <dbReference type="NCBI Taxonomy" id="310779"/>
    <lineage>
        <taxon>Bacteria</taxon>
        <taxon>Bacillati</taxon>
        <taxon>Actinomycetota</taxon>
        <taxon>Actinomycetes</taxon>
        <taxon>Kitasatosporales</taxon>
        <taxon>Streptomycetaceae</taxon>
        <taxon>Actinacidiphila</taxon>
    </lineage>
</organism>
<dbReference type="Proteomes" id="UP000236754">
    <property type="component" value="Unassembled WGS sequence"/>
</dbReference>
<dbReference type="PANTHER" id="PTHR14859:SF1">
    <property type="entry name" value="PGAP2-INTERACTING PROTEIN"/>
    <property type="match status" value="1"/>
</dbReference>
<evidence type="ECO:0000256" key="1">
    <source>
        <dbReference type="SAM" id="MobiDB-lite"/>
    </source>
</evidence>
<dbReference type="SUPFAM" id="SSF56219">
    <property type="entry name" value="DNase I-like"/>
    <property type="match status" value="1"/>
</dbReference>
<evidence type="ECO:0000259" key="2">
    <source>
        <dbReference type="Pfam" id="PF03372"/>
    </source>
</evidence>
<feature type="compositionally biased region" description="Low complexity" evidence="1">
    <location>
        <begin position="11"/>
        <end position="36"/>
    </location>
</feature>
<evidence type="ECO:0000313" key="4">
    <source>
        <dbReference type="Proteomes" id="UP000236754"/>
    </source>
</evidence>
<keyword evidence="3" id="KW-0540">Nuclease</keyword>